<dbReference type="WBParaSite" id="PSU_v2.g704.t1">
    <property type="protein sequence ID" value="PSU_v2.g704.t1"/>
    <property type="gene ID" value="PSU_v2.g704"/>
</dbReference>
<feature type="chain" id="PRO_5037779380" evidence="2">
    <location>
        <begin position="23"/>
        <end position="225"/>
    </location>
</feature>
<feature type="transmembrane region" description="Helical" evidence="1">
    <location>
        <begin position="176"/>
        <end position="193"/>
    </location>
</feature>
<keyword evidence="1" id="KW-0472">Membrane</keyword>
<evidence type="ECO:0000256" key="1">
    <source>
        <dbReference type="SAM" id="Phobius"/>
    </source>
</evidence>
<keyword evidence="3" id="KW-1185">Reference proteome</keyword>
<accession>A0A914Z3W0</accession>
<feature type="signal peptide" evidence="2">
    <location>
        <begin position="1"/>
        <end position="22"/>
    </location>
</feature>
<dbReference type="Proteomes" id="UP000887577">
    <property type="component" value="Unplaced"/>
</dbReference>
<keyword evidence="1" id="KW-0812">Transmembrane</keyword>
<sequence>MLRCSKIIIFLIFALFRTTIFAIDNLKNETSCFWKYYIHSGISESSNQNCFKCNKRNLKFKNLELNDQCSCYPNLKEAYCCCIFQDEIVTILNNVTTDALDVFFAKNENFSTTTVVTQTTTVTECSQRINDSYFFELLLLKLSDFTMALNGNLTIMNAYEDAYEKTNIKHDLPSNLTIICFPITCLIILILYARRKCTHKVSIIKHPENYHRTIRVEDIDHSDNN</sequence>
<keyword evidence="1" id="KW-1133">Transmembrane helix</keyword>
<name>A0A914Z3W0_9BILA</name>
<keyword evidence="2" id="KW-0732">Signal</keyword>
<evidence type="ECO:0000256" key="2">
    <source>
        <dbReference type="SAM" id="SignalP"/>
    </source>
</evidence>
<protein>
    <submittedName>
        <fullName evidence="4">Uncharacterized protein</fullName>
    </submittedName>
</protein>
<proteinExistence type="predicted"/>
<reference evidence="4" key="1">
    <citation type="submission" date="2022-11" db="UniProtKB">
        <authorList>
            <consortium name="WormBaseParasite"/>
        </authorList>
    </citation>
    <scope>IDENTIFICATION</scope>
</reference>
<dbReference type="AlphaFoldDB" id="A0A914Z3W0"/>
<evidence type="ECO:0000313" key="4">
    <source>
        <dbReference type="WBParaSite" id="PSU_v2.g704.t1"/>
    </source>
</evidence>
<organism evidence="3 4">
    <name type="scientific">Panagrolaimus superbus</name>
    <dbReference type="NCBI Taxonomy" id="310955"/>
    <lineage>
        <taxon>Eukaryota</taxon>
        <taxon>Metazoa</taxon>
        <taxon>Ecdysozoa</taxon>
        <taxon>Nematoda</taxon>
        <taxon>Chromadorea</taxon>
        <taxon>Rhabditida</taxon>
        <taxon>Tylenchina</taxon>
        <taxon>Panagrolaimomorpha</taxon>
        <taxon>Panagrolaimoidea</taxon>
        <taxon>Panagrolaimidae</taxon>
        <taxon>Panagrolaimus</taxon>
    </lineage>
</organism>
<evidence type="ECO:0000313" key="3">
    <source>
        <dbReference type="Proteomes" id="UP000887577"/>
    </source>
</evidence>